<dbReference type="AlphaFoldDB" id="A0AAJ2H7A1"/>
<evidence type="ECO:0000313" key="2">
    <source>
        <dbReference type="Proteomes" id="UP001246152"/>
    </source>
</evidence>
<dbReference type="Proteomes" id="UP001246152">
    <property type="component" value="Unassembled WGS sequence"/>
</dbReference>
<comment type="caution">
    <text evidence="1">The sequence shown here is derived from an EMBL/GenBank/DDBJ whole genome shotgun (WGS) entry which is preliminary data.</text>
</comment>
<gene>
    <name evidence="1" type="ORF">RI046_14375</name>
</gene>
<evidence type="ECO:0000313" key="1">
    <source>
        <dbReference type="EMBL" id="MDR9836888.1"/>
    </source>
</evidence>
<dbReference type="EMBL" id="JAVLSM010000007">
    <property type="protein sequence ID" value="MDR9836888.1"/>
    <property type="molecule type" value="Genomic_DNA"/>
</dbReference>
<reference evidence="1" key="1">
    <citation type="submission" date="2023-04" db="EMBL/GenBank/DDBJ databases">
        <title>Description of first Herbaspirillum huttiense subsp. nephrolepsisexaltata and Herbaspirillum huttiense subsp. lycopersicon.</title>
        <authorList>
            <person name="Poudel M."/>
            <person name="Sharma A."/>
            <person name="Goss E."/>
            <person name="Tapia J.H."/>
            <person name="Harmon C.M."/>
            <person name="Jones J.B."/>
        </authorList>
    </citation>
    <scope>NUCLEOTIDE SEQUENCE</scope>
    <source>
        <strain evidence="1">G21-1742</strain>
    </source>
</reference>
<protein>
    <submittedName>
        <fullName evidence="1">Uncharacterized protein</fullName>
    </submittedName>
</protein>
<name>A0AAJ2H7A1_9BURK</name>
<accession>A0AAJ2H7A1</accession>
<sequence length="70" mass="7503">MSSTEHVAFLDGMVHAALSDEHSENPFAVGSPAYWGFIVGLEDSKGARFDMDLVCQMGLETVGLGSFSSY</sequence>
<proteinExistence type="predicted"/>
<organism evidence="1 2">
    <name type="scientific">Herbaspirillum huttiense</name>
    <dbReference type="NCBI Taxonomy" id="863372"/>
    <lineage>
        <taxon>Bacteria</taxon>
        <taxon>Pseudomonadati</taxon>
        <taxon>Pseudomonadota</taxon>
        <taxon>Betaproteobacteria</taxon>
        <taxon>Burkholderiales</taxon>
        <taxon>Oxalobacteraceae</taxon>
        <taxon>Herbaspirillum</taxon>
    </lineage>
</organism>